<keyword evidence="9" id="KW-1185">Reference proteome</keyword>
<comment type="subcellular location">
    <subcellularLocation>
        <location evidence="1">Membrane</location>
        <topology evidence="1">Multi-pass membrane protein</topology>
    </subcellularLocation>
</comment>
<feature type="transmembrane region" description="Helical" evidence="7">
    <location>
        <begin position="12"/>
        <end position="30"/>
    </location>
</feature>
<dbReference type="Gene3D" id="3.90.550.10">
    <property type="entry name" value="Spore Coat Polysaccharide Biosynthesis Protein SpsA, Chain A"/>
    <property type="match status" value="1"/>
</dbReference>
<dbReference type="AlphaFoldDB" id="A0A1D8PAY5"/>
<accession>A0A1D8PAY5</accession>
<evidence type="ECO:0000256" key="7">
    <source>
        <dbReference type="SAM" id="Phobius"/>
    </source>
</evidence>
<feature type="transmembrane region" description="Helical" evidence="7">
    <location>
        <begin position="330"/>
        <end position="352"/>
    </location>
</feature>
<dbReference type="Pfam" id="PF13641">
    <property type="entry name" value="Glyco_tranf_2_3"/>
    <property type="match status" value="1"/>
</dbReference>
<dbReference type="CDD" id="cd06421">
    <property type="entry name" value="CESA_CelA_like"/>
    <property type="match status" value="1"/>
</dbReference>
<dbReference type="OrthoDB" id="9802773at2"/>
<sequence>MDVKAPNKLQLFTIRFLIIVGVITILNFFYWFLDSELIDNRYLYWALIVSMIYSYCRIFYEWYHYWSISVPKTPEKIKDFKVDILTTYFPGEPYEMTLKTLEAIQNITYPHTTYLCDEANDPFMIEKCKELGVIHVTRDNRIDAKAGNINNALRTKATGEICVILDPDHIPQPDFLDPIIPYFSDPEIGFVQVVQAYYNLGESFVAKGSAQQTFQFYGPMMMTMNTYGTVNAIGANCTFRREALDSIGGHAPGLSEDMHTAMQLFAKGWKSVYVPKILARGLVPSTLTAYYKQQLKWSRGTLELLVSVFPKLFMKFNWRQKIHFGLIPMHYLAGIFYLINFLIPIVSLFGATTPWKGNVLFFSIIIFPVISSIFLVRHYVQRWVMEEEERGFHIVGGLLLISTWWVYIIGLFYTLIRKKVLYLPTPKDGSDKSSWKIIAPNVVIGCLSIMAIIYGLSIDWTPFTFVMSGFAFINAFSMFFTIYFSFHTYKKLSVVDKDFRTRVSTLIYALKVRFWHFRHGVYQYARKVALPSIVLILGLSGYLLNQYNYMQWEGVKPRILKGKKVVYNNALLHNAFNDSSAINSNIEIAQKKYLNDVVGVNFKKGKNWFKDNYVLTRRVLEMDFDKMKSININTIRYQSNNVYDQNVISISKEKEINVIYSFWIPSDINFVEDQEKANQISRNILKKVYSMSAKKNIIGWNLENDVWSNMRKYYSRGDLIKQRIYFINWLRRLVDDIKKIDSNRPLILDVELNSESPYYINDLNKDKVNIDVFGLLVFNSTYLKEFSEYASQNNISFIFNDIAPENLTLIDPILKNGKSVFIRNWQDEYENDKISFDGLINRHGKFNADNYAHFNNYYNQEKLNIEFPLIKIVKPAVPLYEGRMVLYKAVYFEDNQWKYPELDPTELSFEWNLIKLDDYGYPLALKPLGKMPITRFHIPKNYENHRLNLVIKKGDFVQSKMYKLNIPLEN</sequence>
<keyword evidence="6 7" id="KW-0472">Membrane</keyword>
<proteinExistence type="predicted"/>
<evidence type="ECO:0000313" key="8">
    <source>
        <dbReference type="EMBL" id="AOW21716.1"/>
    </source>
</evidence>
<dbReference type="KEGG" id="lul:LPB138_13945"/>
<dbReference type="InterPro" id="IPR017853">
    <property type="entry name" value="GH"/>
</dbReference>
<dbReference type="InterPro" id="IPR050321">
    <property type="entry name" value="Glycosyltr_2/OpgH_subfam"/>
</dbReference>
<dbReference type="PANTHER" id="PTHR43867:SF2">
    <property type="entry name" value="CELLULOSE SYNTHASE CATALYTIC SUBUNIT A [UDP-FORMING]"/>
    <property type="match status" value="1"/>
</dbReference>
<evidence type="ECO:0000256" key="2">
    <source>
        <dbReference type="ARBA" id="ARBA00022676"/>
    </source>
</evidence>
<feature type="transmembrane region" description="Helical" evidence="7">
    <location>
        <begin position="42"/>
        <end position="60"/>
    </location>
</feature>
<evidence type="ECO:0000256" key="3">
    <source>
        <dbReference type="ARBA" id="ARBA00022679"/>
    </source>
</evidence>
<protein>
    <submittedName>
        <fullName evidence="8">Uncharacterized protein</fullName>
    </submittedName>
</protein>
<keyword evidence="2" id="KW-0328">Glycosyltransferase</keyword>
<dbReference type="Proteomes" id="UP000176050">
    <property type="component" value="Chromosome"/>
</dbReference>
<dbReference type="GO" id="GO:0016020">
    <property type="term" value="C:membrane"/>
    <property type="evidence" value="ECO:0007669"/>
    <property type="project" value="UniProtKB-SubCell"/>
</dbReference>
<evidence type="ECO:0000313" key="9">
    <source>
        <dbReference type="Proteomes" id="UP000176050"/>
    </source>
</evidence>
<feature type="transmembrane region" description="Helical" evidence="7">
    <location>
        <begin position="359"/>
        <end position="380"/>
    </location>
</feature>
<dbReference type="InterPro" id="IPR029044">
    <property type="entry name" value="Nucleotide-diphossugar_trans"/>
</dbReference>
<dbReference type="GO" id="GO:0016757">
    <property type="term" value="F:glycosyltransferase activity"/>
    <property type="evidence" value="ECO:0007669"/>
    <property type="project" value="UniProtKB-KW"/>
</dbReference>
<dbReference type="STRING" id="1850246.LPB138_13945"/>
<keyword evidence="5 7" id="KW-1133">Transmembrane helix</keyword>
<reference evidence="8 9" key="1">
    <citation type="submission" date="2016-10" db="EMBL/GenBank/DDBJ databases">
        <title>Lutibacter sp. LPB0138, isolated from marine gastropod.</title>
        <authorList>
            <person name="Kim E."/>
            <person name="Yi H."/>
        </authorList>
    </citation>
    <scope>NUCLEOTIDE SEQUENCE [LARGE SCALE GENOMIC DNA]</scope>
    <source>
        <strain evidence="8 9">LPB0138</strain>
    </source>
</reference>
<evidence type="ECO:0000256" key="4">
    <source>
        <dbReference type="ARBA" id="ARBA00022692"/>
    </source>
</evidence>
<evidence type="ECO:0000256" key="1">
    <source>
        <dbReference type="ARBA" id="ARBA00004141"/>
    </source>
</evidence>
<dbReference type="RefSeq" id="WP_070237876.1">
    <property type="nucleotide sequence ID" value="NZ_CP017478.1"/>
</dbReference>
<dbReference type="Gene3D" id="3.20.20.80">
    <property type="entry name" value="Glycosidases"/>
    <property type="match status" value="1"/>
</dbReference>
<feature type="transmembrane region" description="Helical" evidence="7">
    <location>
        <begin position="437"/>
        <end position="457"/>
    </location>
</feature>
<dbReference type="SUPFAM" id="SSF51445">
    <property type="entry name" value="(Trans)glycosidases"/>
    <property type="match status" value="1"/>
</dbReference>
<feature type="transmembrane region" description="Helical" evidence="7">
    <location>
        <begin position="463"/>
        <end position="484"/>
    </location>
</feature>
<gene>
    <name evidence="8" type="ORF">LPB138_13945</name>
</gene>
<dbReference type="EMBL" id="CP017478">
    <property type="protein sequence ID" value="AOW21716.1"/>
    <property type="molecule type" value="Genomic_DNA"/>
</dbReference>
<feature type="transmembrane region" description="Helical" evidence="7">
    <location>
        <begin position="392"/>
        <end position="416"/>
    </location>
</feature>
<evidence type="ECO:0000256" key="6">
    <source>
        <dbReference type="ARBA" id="ARBA00023136"/>
    </source>
</evidence>
<dbReference type="SUPFAM" id="SSF53448">
    <property type="entry name" value="Nucleotide-diphospho-sugar transferases"/>
    <property type="match status" value="1"/>
</dbReference>
<keyword evidence="3" id="KW-0808">Transferase</keyword>
<evidence type="ECO:0000256" key="5">
    <source>
        <dbReference type="ARBA" id="ARBA00022989"/>
    </source>
</evidence>
<dbReference type="PANTHER" id="PTHR43867">
    <property type="entry name" value="CELLULOSE SYNTHASE CATALYTIC SUBUNIT A [UDP-FORMING]"/>
    <property type="match status" value="1"/>
</dbReference>
<keyword evidence="4 7" id="KW-0812">Transmembrane</keyword>
<name>A0A1D8PAY5_9FLAO</name>
<organism evidence="8 9">
    <name type="scientific">Urechidicola croceus</name>
    <dbReference type="NCBI Taxonomy" id="1850246"/>
    <lineage>
        <taxon>Bacteria</taxon>
        <taxon>Pseudomonadati</taxon>
        <taxon>Bacteroidota</taxon>
        <taxon>Flavobacteriia</taxon>
        <taxon>Flavobacteriales</taxon>
        <taxon>Flavobacteriaceae</taxon>
        <taxon>Urechidicola</taxon>
    </lineage>
</organism>